<keyword evidence="4" id="KW-1185">Reference proteome</keyword>
<proteinExistence type="predicted"/>
<dbReference type="SMART" id="SM00209">
    <property type="entry name" value="TSP1"/>
    <property type="match status" value="3"/>
</dbReference>
<keyword evidence="2" id="KW-1015">Disulfide bond</keyword>
<sequence>MNSGDICYKLNGSWSAWVVSSKCSATCGDAYKTQFRTCTNPAPKNGGEDCSGSSEENLKCPYLHKLWCCLMYFPSTVDGGWSNWAEWTQCSVTCEGQGTQSTSRSCDNPAPLFGGAKCQGDGYATRDCTSTDKCAIDGGYSVWNEWGHCTVSCDGGSGGGYQIRNRRCDNPMPRVIPALRRVSFSSDSIIEYLHFGKCHNRANTRSSTCVLIAWFNYRIPAVRPSVKVNGYNYEISAHRLMFFAK</sequence>
<dbReference type="InterPro" id="IPR000884">
    <property type="entry name" value="TSP1_rpt"/>
</dbReference>
<dbReference type="SUPFAM" id="SSF82895">
    <property type="entry name" value="TSP-1 type 1 repeat"/>
    <property type="match status" value="3"/>
</dbReference>
<reference evidence="3" key="1">
    <citation type="submission" date="2022-11" db="EMBL/GenBank/DDBJ databases">
        <title>Centuries of genome instability and evolution in soft-shell clam transmissible cancer (bioRxiv).</title>
        <authorList>
            <person name="Hart S.F.M."/>
            <person name="Yonemitsu M.A."/>
            <person name="Giersch R.M."/>
            <person name="Beal B.F."/>
            <person name="Arriagada G."/>
            <person name="Davis B.W."/>
            <person name="Ostrander E.A."/>
            <person name="Goff S.P."/>
            <person name="Metzger M.J."/>
        </authorList>
    </citation>
    <scope>NUCLEOTIDE SEQUENCE</scope>
    <source>
        <strain evidence="3">MELC-2E11</strain>
        <tissue evidence="3">Siphon/mantle</tissue>
    </source>
</reference>
<dbReference type="Proteomes" id="UP001164746">
    <property type="component" value="Chromosome 14"/>
</dbReference>
<gene>
    <name evidence="3" type="ORF">MAR_012054</name>
</gene>
<dbReference type="Pfam" id="PF00090">
    <property type="entry name" value="TSP_1"/>
    <property type="match status" value="3"/>
</dbReference>
<dbReference type="PRINTS" id="PR01705">
    <property type="entry name" value="TSP1REPEAT"/>
</dbReference>
<dbReference type="InterPro" id="IPR052065">
    <property type="entry name" value="Compl_asym_regulator"/>
</dbReference>
<protein>
    <submittedName>
        <fullName evidence="3">CADN-like protein</fullName>
    </submittedName>
</protein>
<name>A0ABY7FVW8_MYAAR</name>
<dbReference type="PANTHER" id="PTHR22906">
    <property type="entry name" value="PROPERDIN"/>
    <property type="match status" value="1"/>
</dbReference>
<organism evidence="3 4">
    <name type="scientific">Mya arenaria</name>
    <name type="common">Soft-shell clam</name>
    <dbReference type="NCBI Taxonomy" id="6604"/>
    <lineage>
        <taxon>Eukaryota</taxon>
        <taxon>Metazoa</taxon>
        <taxon>Spiralia</taxon>
        <taxon>Lophotrochozoa</taxon>
        <taxon>Mollusca</taxon>
        <taxon>Bivalvia</taxon>
        <taxon>Autobranchia</taxon>
        <taxon>Heteroconchia</taxon>
        <taxon>Euheterodonta</taxon>
        <taxon>Imparidentia</taxon>
        <taxon>Neoheterodontei</taxon>
        <taxon>Myida</taxon>
        <taxon>Myoidea</taxon>
        <taxon>Myidae</taxon>
        <taxon>Mya</taxon>
    </lineage>
</organism>
<dbReference type="Gene3D" id="2.20.100.10">
    <property type="entry name" value="Thrombospondin type-1 (TSP1) repeat"/>
    <property type="match status" value="3"/>
</dbReference>
<dbReference type="PANTHER" id="PTHR22906:SF21">
    <property type="entry name" value="SEMA DOMAIN-CONTAINING PROTEIN"/>
    <property type="match status" value="1"/>
</dbReference>
<evidence type="ECO:0000313" key="4">
    <source>
        <dbReference type="Proteomes" id="UP001164746"/>
    </source>
</evidence>
<evidence type="ECO:0000313" key="3">
    <source>
        <dbReference type="EMBL" id="WAR26350.1"/>
    </source>
</evidence>
<keyword evidence="1" id="KW-0677">Repeat</keyword>
<dbReference type="InterPro" id="IPR036383">
    <property type="entry name" value="TSP1_rpt_sf"/>
</dbReference>
<dbReference type="PROSITE" id="PS50092">
    <property type="entry name" value="TSP1"/>
    <property type="match status" value="3"/>
</dbReference>
<accession>A0ABY7FVW8</accession>
<evidence type="ECO:0000256" key="1">
    <source>
        <dbReference type="ARBA" id="ARBA00022737"/>
    </source>
</evidence>
<dbReference type="EMBL" id="CP111025">
    <property type="protein sequence ID" value="WAR26350.1"/>
    <property type="molecule type" value="Genomic_DNA"/>
</dbReference>
<evidence type="ECO:0000256" key="2">
    <source>
        <dbReference type="ARBA" id="ARBA00023157"/>
    </source>
</evidence>